<accession>A0A2X0KKT9</accession>
<organism evidence="2 3">
    <name type="scientific">Microbotryum saponariae</name>
    <dbReference type="NCBI Taxonomy" id="289078"/>
    <lineage>
        <taxon>Eukaryota</taxon>
        <taxon>Fungi</taxon>
        <taxon>Dikarya</taxon>
        <taxon>Basidiomycota</taxon>
        <taxon>Pucciniomycotina</taxon>
        <taxon>Microbotryomycetes</taxon>
        <taxon>Microbotryales</taxon>
        <taxon>Microbotryaceae</taxon>
        <taxon>Microbotryum</taxon>
    </lineage>
</organism>
<dbReference type="Proteomes" id="UP000249723">
    <property type="component" value="Unassembled WGS sequence"/>
</dbReference>
<keyword evidence="1" id="KW-0732">Signal</keyword>
<sequence length="100" mass="11131">MGKLRSGVSLLGCQTLFLTVGAPPYKINKILKVSSLSESRTFFAKADLFRPNLRNIVVEMKPRTNGTMGSMRDLLNQQSDPSIFPQSIMYFNSREATSNA</sequence>
<name>A0A2X0KKT9_9BASI</name>
<proteinExistence type="predicted"/>
<dbReference type="AlphaFoldDB" id="A0A2X0KKT9"/>
<reference evidence="3" key="1">
    <citation type="submission" date="2016-10" db="EMBL/GenBank/DDBJ databases">
        <authorList>
            <person name="Jeantristanb JTB J.-T."/>
            <person name="Ricardo R."/>
        </authorList>
    </citation>
    <scope>NUCLEOTIDE SEQUENCE [LARGE SCALE GENOMIC DNA]</scope>
</reference>
<feature type="signal peptide" evidence="1">
    <location>
        <begin position="1"/>
        <end position="21"/>
    </location>
</feature>
<dbReference type="EMBL" id="FMWP01000052">
    <property type="protein sequence ID" value="SCZ94312.1"/>
    <property type="molecule type" value="Genomic_DNA"/>
</dbReference>
<evidence type="ECO:0000256" key="1">
    <source>
        <dbReference type="SAM" id="SignalP"/>
    </source>
</evidence>
<gene>
    <name evidence="2" type="ORF">BZ3500_MVSOF-1268-A1-R1_CHR12-2G03814</name>
</gene>
<evidence type="ECO:0000313" key="3">
    <source>
        <dbReference type="Proteomes" id="UP000249723"/>
    </source>
</evidence>
<feature type="chain" id="PRO_5015984741" evidence="1">
    <location>
        <begin position="22"/>
        <end position="100"/>
    </location>
</feature>
<protein>
    <submittedName>
        <fullName evidence="2">BZ3500_MvSof-1268-A1-R1_Chr12-2g03814 protein</fullName>
    </submittedName>
</protein>
<evidence type="ECO:0000313" key="2">
    <source>
        <dbReference type="EMBL" id="SCZ94312.1"/>
    </source>
</evidence>
<keyword evidence="3" id="KW-1185">Reference proteome</keyword>